<dbReference type="eggNOG" id="COG1025">
    <property type="taxonomic scope" value="Bacteria"/>
</dbReference>
<evidence type="ECO:0000256" key="11">
    <source>
        <dbReference type="ARBA" id="ARBA00029597"/>
    </source>
</evidence>
<dbReference type="PROSITE" id="PS51257">
    <property type="entry name" value="PROKAR_LIPOPROTEIN"/>
    <property type="match status" value="1"/>
</dbReference>
<dbReference type="HOGENOM" id="CLU_004639_1_1_6"/>
<evidence type="ECO:0000259" key="18">
    <source>
        <dbReference type="Pfam" id="PF22456"/>
    </source>
</evidence>
<dbReference type="InterPro" id="IPR007863">
    <property type="entry name" value="Peptidase_M16_C"/>
</dbReference>
<feature type="domain" description="Peptidase M16 middle/third" evidence="17">
    <location>
        <begin position="397"/>
        <end position="675"/>
    </location>
</feature>
<dbReference type="InterPro" id="IPR011249">
    <property type="entry name" value="Metalloenz_LuxS/M16"/>
</dbReference>
<dbReference type="InterPro" id="IPR032632">
    <property type="entry name" value="Peptidase_M16_M"/>
</dbReference>
<organism evidence="19 20">
    <name type="scientific">Luminiphilus syltensis NOR5-1B</name>
    <dbReference type="NCBI Taxonomy" id="565045"/>
    <lineage>
        <taxon>Bacteria</taxon>
        <taxon>Pseudomonadati</taxon>
        <taxon>Pseudomonadota</taxon>
        <taxon>Gammaproteobacteria</taxon>
        <taxon>Cellvibrionales</taxon>
        <taxon>Halieaceae</taxon>
        <taxon>Luminiphilus</taxon>
    </lineage>
</organism>
<reference evidence="20" key="1">
    <citation type="journal article" date="2013" name="BMC Microbiol.">
        <title>Taxonomy and evolution of bacteriochlorophyll a-containing members of the OM60/NOR5 clade of marine gammaproteobacteria: description of Luminiphilus syltensis gen. nov., sp. nov., reclassification of Haliea rubra as Pseudohaliea rubra gen. nov., comb. nov., and emendation of Chromatocurvus halotolerans.</title>
        <authorList>
            <person name="Spring S."/>
            <person name="Riedel T."/>
            <person name="Sproer C."/>
            <person name="Yan S."/>
            <person name="Harder J."/>
            <person name="Fuchs B.M."/>
        </authorList>
    </citation>
    <scope>NUCLEOTIDE SEQUENCE [LARGE SCALE GENOMIC DNA]</scope>
    <source>
        <strain evidence="20">NOR51-B</strain>
    </source>
</reference>
<keyword evidence="6" id="KW-0645">Protease</keyword>
<evidence type="ECO:0000313" key="20">
    <source>
        <dbReference type="Proteomes" id="UP000004699"/>
    </source>
</evidence>
<dbReference type="RefSeq" id="WP_009020043.1">
    <property type="nucleotide sequence ID" value="NZ_DS999411.1"/>
</dbReference>
<evidence type="ECO:0000256" key="2">
    <source>
        <dbReference type="ARBA" id="ARBA00002184"/>
    </source>
</evidence>
<evidence type="ECO:0000256" key="14">
    <source>
        <dbReference type="RuleBase" id="RU004447"/>
    </source>
</evidence>
<sequence length="948" mass="105209">MARLFVVIGIVLALVACSGLGPSTTESYLSPTKSVSDSYQYRYLTLDNSLEVLLISDPDAIKGAASLNVMVGSGENPMDRGGLAHFLEHMLFQGTEKYPDAGEYSEFIGANGGAQNAYTSSEHTNYYFDVKAEVLDEALDRFSQFFIAPLLDPKYVDLEKNAVEAEYQMGLNSDGRRWWDVLREIANTGHPYSRFGVGNLESLADRPGQNIRDDLRAFYEEYYDASQMKLVVLGPQDLDTLQAMVQPKFNAVPDRDSVIEDIAAPIFDPEVLPTLVVSQPTATSRSLEILFPMPSDYRDAYDSKPLAYLGSLLGDEGPGSLLSYFKSADLAESVGAGAGIKWRGGSMFYVSVGLTEKGVEEWQTIVSSVFAYIDLINAAGPEAWRFEQQRQLAESRFRFREDMPASQYVTGLSEAMHYYAAEDVLSGPVLLETYQPELIEQALSYLNPDNMVAWLSAPGVETDQTSEFYGVDYAVSPLTADTFLAQPALAASQLQLPAENPFIASDFSLVELDPDYVDKPVQLVEEDRTDLWFMQDDEFAKPKGMMTAKFEGGHIRATPKDAAVVSLYAALVNDATNELAYPAGVAGLGFSISSSATGIRVQLNGYNEKQKLLLDELLPYLQQTEFAQQRFDALKTEAIRSLRNVVTSAPYSQTLNDARRLMLSGQFSEADRIEAMETVTLDDVVNFAREFWATTSVTALVYGNYTTSDAEAFANTLSGLIGSDDPVAPRDTQVTRIRPGEHLRYVRELEHNDAVVFWYTQGPAATFEDRAKTSLATFTTERAFFDSLRTEQQLGYVVASFNWVQRGVPGSGMLVQSPSHSATAVVQAMSEFRRQHAENLTEEEFLEYRDGLVVQLLEPPKNLYEKGGRLWAELDLGELDFDTQKQIADLVVNVEYDELLDYYREHFLDNAAWIQVIAPGKRGELPSEPSATRIDDAISFRSVRQGGT</sequence>
<dbReference type="PANTHER" id="PTHR43690:SF18">
    <property type="entry name" value="INSULIN-DEGRADING ENZYME-RELATED"/>
    <property type="match status" value="1"/>
</dbReference>
<comment type="similarity">
    <text evidence="3 14">Belongs to the peptidase M16 family.</text>
</comment>
<dbReference type="EC" id="3.4.24.55" evidence="4"/>
<proteinExistence type="inferred from homology"/>
<dbReference type="AlphaFoldDB" id="B8KWW9"/>
<evidence type="ECO:0000256" key="12">
    <source>
        <dbReference type="ARBA" id="ARBA00031184"/>
    </source>
</evidence>
<keyword evidence="10" id="KW-0482">Metalloprotease</keyword>
<comment type="function">
    <text evidence="2">Endopeptidase that degrades small peptides of less than 7 kDa, such as glucagon and insulin.</text>
</comment>
<gene>
    <name evidence="19" type="ORF">NOR51B_1242</name>
</gene>
<comment type="cofactor">
    <cofactor evidence="1">
        <name>Zn(2+)</name>
        <dbReference type="ChEBI" id="CHEBI:29105"/>
    </cofactor>
</comment>
<evidence type="ECO:0000256" key="6">
    <source>
        <dbReference type="ARBA" id="ARBA00022670"/>
    </source>
</evidence>
<accession>B8KWW9</accession>
<dbReference type="Pfam" id="PF00675">
    <property type="entry name" value="Peptidase_M16"/>
    <property type="match status" value="1"/>
</dbReference>
<evidence type="ECO:0000259" key="16">
    <source>
        <dbReference type="Pfam" id="PF05193"/>
    </source>
</evidence>
<dbReference type="Gene3D" id="3.30.830.10">
    <property type="entry name" value="Metalloenzyme, LuxS/M16 peptidase-like"/>
    <property type="match status" value="4"/>
</dbReference>
<evidence type="ECO:0000259" key="15">
    <source>
        <dbReference type="Pfam" id="PF00675"/>
    </source>
</evidence>
<feature type="domain" description="Peptidase M16 C-terminal" evidence="16">
    <location>
        <begin position="212"/>
        <end position="391"/>
    </location>
</feature>
<evidence type="ECO:0000256" key="13">
    <source>
        <dbReference type="ARBA" id="ARBA00033450"/>
    </source>
</evidence>
<feature type="domain" description="Peptidase M16 N-terminal" evidence="15">
    <location>
        <begin position="52"/>
        <end position="169"/>
    </location>
</feature>
<evidence type="ECO:0000256" key="8">
    <source>
        <dbReference type="ARBA" id="ARBA00022801"/>
    </source>
</evidence>
<dbReference type="GO" id="GO:0046872">
    <property type="term" value="F:metal ion binding"/>
    <property type="evidence" value="ECO:0007669"/>
    <property type="project" value="UniProtKB-KW"/>
</dbReference>
<name>B8KWW9_9GAMM</name>
<dbReference type="Proteomes" id="UP000004699">
    <property type="component" value="Unassembled WGS sequence"/>
</dbReference>
<dbReference type="FunFam" id="3.30.830.10:FF:000005">
    <property type="entry name" value="nardilysin isoform X1"/>
    <property type="match status" value="1"/>
</dbReference>
<dbReference type="InterPro" id="IPR054734">
    <property type="entry name" value="PqqF-like_C_4"/>
</dbReference>
<evidence type="ECO:0000256" key="3">
    <source>
        <dbReference type="ARBA" id="ARBA00007261"/>
    </source>
</evidence>
<dbReference type="GO" id="GO:0006508">
    <property type="term" value="P:proteolysis"/>
    <property type="evidence" value="ECO:0007669"/>
    <property type="project" value="UniProtKB-KW"/>
</dbReference>
<keyword evidence="8" id="KW-0378">Hydrolase</keyword>
<evidence type="ECO:0000256" key="7">
    <source>
        <dbReference type="ARBA" id="ARBA00022723"/>
    </source>
</evidence>
<dbReference type="STRING" id="565045.NOR51B_1242"/>
<evidence type="ECO:0000256" key="9">
    <source>
        <dbReference type="ARBA" id="ARBA00022833"/>
    </source>
</evidence>
<evidence type="ECO:0000259" key="17">
    <source>
        <dbReference type="Pfam" id="PF16187"/>
    </source>
</evidence>
<protein>
    <recommendedName>
        <fullName evidence="5">Protease 3</fullName>
        <ecNumber evidence="4">3.4.24.55</ecNumber>
    </recommendedName>
    <alternativeName>
        <fullName evidence="13">Pitrilysin</fullName>
    </alternativeName>
    <alternativeName>
        <fullName evidence="12">Protease III</fullName>
    </alternativeName>
    <alternativeName>
        <fullName evidence="11">Protease pi</fullName>
    </alternativeName>
</protein>
<dbReference type="SUPFAM" id="SSF63411">
    <property type="entry name" value="LuxS/MPP-like metallohydrolase"/>
    <property type="match status" value="4"/>
</dbReference>
<dbReference type="InterPro" id="IPR001431">
    <property type="entry name" value="Pept_M16_Zn_BS"/>
</dbReference>
<dbReference type="Pfam" id="PF22456">
    <property type="entry name" value="PqqF-like_C_4"/>
    <property type="match status" value="1"/>
</dbReference>
<evidence type="ECO:0000313" key="19">
    <source>
        <dbReference type="EMBL" id="EED35297.1"/>
    </source>
</evidence>
<evidence type="ECO:0000256" key="1">
    <source>
        <dbReference type="ARBA" id="ARBA00001947"/>
    </source>
</evidence>
<dbReference type="InterPro" id="IPR011765">
    <property type="entry name" value="Pept_M16_N"/>
</dbReference>
<keyword evidence="9" id="KW-0862">Zinc</keyword>
<dbReference type="PROSITE" id="PS00143">
    <property type="entry name" value="INSULINASE"/>
    <property type="match status" value="1"/>
</dbReference>
<dbReference type="GO" id="GO:0005737">
    <property type="term" value="C:cytoplasm"/>
    <property type="evidence" value="ECO:0007669"/>
    <property type="project" value="UniProtKB-ARBA"/>
</dbReference>
<dbReference type="InterPro" id="IPR050626">
    <property type="entry name" value="Peptidase_M16"/>
</dbReference>
<evidence type="ECO:0000256" key="4">
    <source>
        <dbReference type="ARBA" id="ARBA00012449"/>
    </source>
</evidence>
<dbReference type="FunFam" id="3.30.830.10:FF:000012">
    <property type="entry name" value="Protease 3"/>
    <property type="match status" value="1"/>
</dbReference>
<dbReference type="Pfam" id="PF16187">
    <property type="entry name" value="Peptidase_M16_M"/>
    <property type="match status" value="1"/>
</dbReference>
<evidence type="ECO:0000256" key="10">
    <source>
        <dbReference type="ARBA" id="ARBA00023049"/>
    </source>
</evidence>
<keyword evidence="20" id="KW-1185">Reference proteome</keyword>
<dbReference type="EMBL" id="DS999411">
    <property type="protein sequence ID" value="EED35297.1"/>
    <property type="molecule type" value="Genomic_DNA"/>
</dbReference>
<dbReference type="MEROPS" id="M16.A02"/>
<dbReference type="GO" id="GO:0004222">
    <property type="term" value="F:metalloendopeptidase activity"/>
    <property type="evidence" value="ECO:0007669"/>
    <property type="project" value="UniProtKB-EC"/>
</dbReference>
<evidence type="ECO:0000256" key="5">
    <source>
        <dbReference type="ARBA" id="ARBA00017565"/>
    </source>
</evidence>
<feature type="domain" description="Coenzyme PQQ synthesis protein F-like C-terminal lobe" evidence="18">
    <location>
        <begin position="780"/>
        <end position="871"/>
    </location>
</feature>
<dbReference type="Pfam" id="PF05193">
    <property type="entry name" value="Peptidase_M16_C"/>
    <property type="match status" value="1"/>
</dbReference>
<keyword evidence="7" id="KW-0479">Metal-binding</keyword>
<dbReference type="PANTHER" id="PTHR43690">
    <property type="entry name" value="NARDILYSIN"/>
    <property type="match status" value="1"/>
</dbReference>